<evidence type="ECO:0000313" key="2">
    <source>
        <dbReference type="Proteomes" id="UP000000819"/>
    </source>
</evidence>
<dbReference type="KEGG" id="ecu:ECU06_0185"/>
<proteinExistence type="predicted"/>
<name>I7JTZ8_ENCCU</name>
<dbReference type="OrthoDB" id="2192750at2759"/>
<organism evidence="1 2">
    <name type="scientific">Encephalitozoon cuniculi (strain GB-M1)</name>
    <name type="common">Microsporidian parasite</name>
    <dbReference type="NCBI Taxonomy" id="284813"/>
    <lineage>
        <taxon>Eukaryota</taxon>
        <taxon>Fungi</taxon>
        <taxon>Fungi incertae sedis</taxon>
        <taxon>Microsporidia</taxon>
        <taxon>Unikaryonidae</taxon>
        <taxon>Encephalitozoon</taxon>
    </lineage>
</organism>
<evidence type="ECO:0000313" key="1">
    <source>
        <dbReference type="EMBL" id="CCI73939.1"/>
    </source>
</evidence>
<reference evidence="1 2" key="1">
    <citation type="journal article" date="2001" name="Nature">
        <title>Genome sequence and gene compaction of the eukaryote parasite Encephalitozoon cuniculi.</title>
        <authorList>
            <person name="Katinka M.D."/>
            <person name="Duprat S."/>
            <person name="Cornillot E."/>
            <person name="Metenier G."/>
            <person name="Thomarat F."/>
            <person name="Prensier G."/>
            <person name="Barbe V."/>
            <person name="Peyretaillade E."/>
            <person name="Brottier P."/>
            <person name="Wincker P."/>
            <person name="Delbac F."/>
            <person name="El Alaoui H."/>
            <person name="Peyret P."/>
            <person name="Saurin W."/>
            <person name="Gouy M."/>
            <person name="Weissenbach J."/>
            <person name="Vivares C.P."/>
        </authorList>
    </citation>
    <scope>NUCLEOTIDE SEQUENCE [LARGE SCALE GENOMIC DNA]</scope>
    <source>
        <strain evidence="1 2">GB-M1</strain>
    </source>
</reference>
<keyword evidence="2" id="KW-1185">Reference proteome</keyword>
<gene>
    <name evidence="1" type="ordered locus">ECU06_0185</name>
</gene>
<accession>I7JTZ8</accession>
<sequence>MIDLFFKALVQTGSTEKAYSTVANEINKRRFGFDDRSMSYDEARRTFLRAVDAEEKVQRLREIFRE</sequence>
<dbReference type="RefSeq" id="NP_001402496.1">
    <property type="nucleotide sequence ID" value="NM_001415647.1"/>
</dbReference>
<dbReference type="Proteomes" id="UP000000819">
    <property type="component" value="Chromosome VI"/>
</dbReference>
<dbReference type="InParanoid" id="I7JTZ8"/>
<reference evidence="1 2" key="2">
    <citation type="journal article" date="2009" name="BMC Genomics">
        <title>Identification of transcriptional signals in Encephalitozoon cuniculi widespread among Microsporidia phylum: support for accurate structural genome annotation.</title>
        <authorList>
            <person name="Peyretaillade E."/>
            <person name="Goncalves O."/>
            <person name="Terrat S."/>
            <person name="Dugat-Bony E."/>
            <person name="Wincker P."/>
            <person name="Cornman R.S."/>
            <person name="Evans J.D."/>
            <person name="Delbac F."/>
            <person name="Peyret P."/>
        </authorList>
    </citation>
    <scope>NUCLEOTIDE SEQUENCE [LARGE SCALE GENOMIC DNA]</scope>
    <source>
        <strain evidence="1 2">GB-M1</strain>
    </source>
</reference>
<dbReference type="VEuPathDB" id="MicrosporidiaDB:ECU06_0185"/>
<dbReference type="GeneID" id="77136364"/>
<dbReference type="EMBL" id="AL590446">
    <property type="protein sequence ID" value="CCI73939.1"/>
    <property type="molecule type" value="Genomic_DNA"/>
</dbReference>
<dbReference type="HOGENOM" id="CLU_2794607_0_0_1"/>
<dbReference type="AlphaFoldDB" id="I7JTZ8"/>
<protein>
    <submittedName>
        <fullName evidence="1">ECU06_0185 protein</fullName>
    </submittedName>
</protein>